<dbReference type="InterPro" id="IPR024983">
    <property type="entry name" value="CHAT_dom"/>
</dbReference>
<dbReference type="PANTHER" id="PTHR19959:SF119">
    <property type="entry name" value="FUNGAL LIPASE-LIKE DOMAIN-CONTAINING PROTEIN"/>
    <property type="match status" value="1"/>
</dbReference>
<dbReference type="PANTHER" id="PTHR19959">
    <property type="entry name" value="KINESIN LIGHT CHAIN"/>
    <property type="match status" value="1"/>
</dbReference>
<feature type="compositionally biased region" description="Low complexity" evidence="1">
    <location>
        <begin position="1"/>
        <end position="21"/>
    </location>
</feature>
<gene>
    <name evidence="3" type="ORF">B0H17DRAFT_1042867</name>
</gene>
<dbReference type="SUPFAM" id="SSF81901">
    <property type="entry name" value="HCP-like"/>
    <property type="match status" value="2"/>
</dbReference>
<protein>
    <submittedName>
        <fullName evidence="3">CHAT domain-containing protein</fullName>
    </submittedName>
</protein>
<dbReference type="InterPro" id="IPR011990">
    <property type="entry name" value="TPR-like_helical_dom_sf"/>
</dbReference>
<name>A0AAD7GQ73_MYCRO</name>
<keyword evidence="4" id="KW-1185">Reference proteome</keyword>
<evidence type="ECO:0000313" key="3">
    <source>
        <dbReference type="EMBL" id="KAJ7702692.1"/>
    </source>
</evidence>
<dbReference type="Gene3D" id="1.25.40.10">
    <property type="entry name" value="Tetratricopeptide repeat domain"/>
    <property type="match status" value="4"/>
</dbReference>
<proteinExistence type="predicted"/>
<dbReference type="Pfam" id="PF12770">
    <property type="entry name" value="CHAT"/>
    <property type="match status" value="1"/>
</dbReference>
<dbReference type="AlphaFoldDB" id="A0AAD7GQ73"/>
<comment type="caution">
    <text evidence="3">The sequence shown here is derived from an EMBL/GenBank/DDBJ whole genome shotgun (WGS) entry which is preliminary data.</text>
</comment>
<evidence type="ECO:0000256" key="1">
    <source>
        <dbReference type="SAM" id="MobiDB-lite"/>
    </source>
</evidence>
<dbReference type="EMBL" id="JARKIE010000014">
    <property type="protein sequence ID" value="KAJ7702692.1"/>
    <property type="molecule type" value="Genomic_DNA"/>
</dbReference>
<feature type="region of interest" description="Disordered" evidence="1">
    <location>
        <begin position="1"/>
        <end position="36"/>
    </location>
</feature>
<accession>A0AAD7GQ73</accession>
<evidence type="ECO:0000259" key="2">
    <source>
        <dbReference type="Pfam" id="PF12770"/>
    </source>
</evidence>
<feature type="domain" description="CHAT" evidence="2">
    <location>
        <begin position="963"/>
        <end position="1251"/>
    </location>
</feature>
<reference evidence="3" key="1">
    <citation type="submission" date="2023-03" db="EMBL/GenBank/DDBJ databases">
        <title>Massive genome expansion in bonnet fungi (Mycena s.s.) driven by repeated elements and novel gene families across ecological guilds.</title>
        <authorList>
            <consortium name="Lawrence Berkeley National Laboratory"/>
            <person name="Harder C.B."/>
            <person name="Miyauchi S."/>
            <person name="Viragh M."/>
            <person name="Kuo A."/>
            <person name="Thoen E."/>
            <person name="Andreopoulos B."/>
            <person name="Lu D."/>
            <person name="Skrede I."/>
            <person name="Drula E."/>
            <person name="Henrissat B."/>
            <person name="Morin E."/>
            <person name="Kohler A."/>
            <person name="Barry K."/>
            <person name="LaButti K."/>
            <person name="Morin E."/>
            <person name="Salamov A."/>
            <person name="Lipzen A."/>
            <person name="Mereny Z."/>
            <person name="Hegedus B."/>
            <person name="Baldrian P."/>
            <person name="Stursova M."/>
            <person name="Weitz H."/>
            <person name="Taylor A."/>
            <person name="Grigoriev I.V."/>
            <person name="Nagy L.G."/>
            <person name="Martin F."/>
            <person name="Kauserud H."/>
        </authorList>
    </citation>
    <scope>NUCLEOTIDE SEQUENCE</scope>
    <source>
        <strain evidence="3">CBHHK067</strain>
    </source>
</reference>
<dbReference type="Pfam" id="PF13374">
    <property type="entry name" value="TPR_10"/>
    <property type="match status" value="3"/>
</dbReference>
<dbReference type="Proteomes" id="UP001221757">
    <property type="component" value="Unassembled WGS sequence"/>
</dbReference>
<organism evidence="3 4">
    <name type="scientific">Mycena rosella</name>
    <name type="common">Pink bonnet</name>
    <name type="synonym">Agaricus rosellus</name>
    <dbReference type="NCBI Taxonomy" id="1033263"/>
    <lineage>
        <taxon>Eukaryota</taxon>
        <taxon>Fungi</taxon>
        <taxon>Dikarya</taxon>
        <taxon>Basidiomycota</taxon>
        <taxon>Agaricomycotina</taxon>
        <taxon>Agaricomycetes</taxon>
        <taxon>Agaricomycetidae</taxon>
        <taxon>Agaricales</taxon>
        <taxon>Marasmiineae</taxon>
        <taxon>Mycenaceae</taxon>
        <taxon>Mycena</taxon>
    </lineage>
</organism>
<sequence length="1252" mass="139686">MSLQTTDTTTPQPSDTEPPSDAEVGWVDRSSGYSSDVDEGIERHRAALALHPPSDPTHTIDLNNLAVAVQTRFDQRGDPQDLDEAIEIHRRVIAALPLQHPHRSVGLNNLGWALETRFKLRGDPKDLDEGIECHTEAVARQPPAHPNRDSSLSHLARATQTRFEERGNKQDIDHAIELQRQVLALCQPDPSRTMVLDNLGWTLETRFEKLGDTNDLDEAIMLCREAMAQDTHPHRDGGLTHLAQMVQIRFDQRQDAKDLDEVIALQRQVLTLRPTPDKSRVSCLDALANFLKRRFNLQGDRQDLEESIDLHREALDARRAASDLDRSMSLNDLGEAIRTRFFHWGDGKDLDEVIRIHSHALALRGPLHPHRSTSLNNLGLAILARFQHRGDIRDLEDSIAIYREALALRAPSDPDRSMALNNLGDALQTRFDRQGNPKDLDETIGFYREGLALRPPPHLHRDNSLNNLAAAMVARFRERGDPKDLREAIDLHREALKLHPPPHPTRSISLSNLAAALKVRFHNQGDSRDLDEVIELEREAIMLRGPSDPHRDTALNNLAMSLRARFDQAGDAKDLDESVDLHREALARRPLPHPKRDISLSTLAGTLQTRFEQRGDSKDLHEAIELSREGVALCPPPHAGRGTCLMSLAVCLAELSSYIQDAHASNDAFALFQEASAYSSSSPLTRFHHTIAWAATATSHDHPSSLAAYSEAINLLPQLAALHLNLASRRQMLSNPFSTSLASRAATCAVRLDQYKIAVEFMEASRSVFWSQALHLRTPLNELESIRPDFARRLRELSVQLEQAGFRETKHLSADTDQFKILTMEAEGSRYRDLNQEWVTTITSVRTLPGFEDFMQPNRMAKLREAALQGPIVILHCGRDSSNALVVTPLDVVECVPLPELPLPVVQVLAHIIRLVSNSTSVTVEDLIKNDQRSKESVITRLFAERESSDGVDANEIFGSILALLWNVMVLPVFEALHLKKSYNPPRLWWCPTGPFAFLPIHAAGIYAEDGTNCVADYVVSSYTPTITALLDPPSNAAPSFKMTAVVQTSYTDHPALPGAQRELKMIMDRVPNEWLTTLDDPVTVQNALGHLLESSIVHFACHGAQELKQPLDSGLILSDGRLRVSEIMRRPEGDDNLNVKHSMSLAFLSACETAKGDRTMPDEAMHLAATLLFAGFRGVVATMWAMNDGDGPMIADTFYKHLFEQCDPNSNPPVLPDLTRAAEALHIAVAKLREEPTISFKRWVPFVHYGL</sequence>
<evidence type="ECO:0000313" key="4">
    <source>
        <dbReference type="Proteomes" id="UP001221757"/>
    </source>
</evidence>